<organism evidence="1 2">
    <name type="scientific">Populus alba</name>
    <name type="common">White poplar</name>
    <dbReference type="NCBI Taxonomy" id="43335"/>
    <lineage>
        <taxon>Eukaryota</taxon>
        <taxon>Viridiplantae</taxon>
        <taxon>Streptophyta</taxon>
        <taxon>Embryophyta</taxon>
        <taxon>Tracheophyta</taxon>
        <taxon>Spermatophyta</taxon>
        <taxon>Magnoliopsida</taxon>
        <taxon>eudicotyledons</taxon>
        <taxon>Gunneridae</taxon>
        <taxon>Pentapetalae</taxon>
        <taxon>rosids</taxon>
        <taxon>fabids</taxon>
        <taxon>Malpighiales</taxon>
        <taxon>Salicaceae</taxon>
        <taxon>Saliceae</taxon>
        <taxon>Populus</taxon>
    </lineage>
</organism>
<keyword evidence="2" id="KW-1185">Reference proteome</keyword>
<comment type="caution">
    <text evidence="1">The sequence shown here is derived from an EMBL/GenBank/DDBJ whole genome shotgun (WGS) entry which is preliminary data.</text>
</comment>
<reference evidence="1 2" key="1">
    <citation type="journal article" date="2024" name="Plant Biotechnol. J.">
        <title>Genome and CRISPR/Cas9 system of a widespread forest tree (Populus alba) in the world.</title>
        <authorList>
            <person name="Liu Y.J."/>
            <person name="Jiang P.F."/>
            <person name="Han X.M."/>
            <person name="Li X.Y."/>
            <person name="Wang H.M."/>
            <person name="Wang Y.J."/>
            <person name="Wang X.X."/>
            <person name="Zeng Q.Y."/>
        </authorList>
    </citation>
    <scope>NUCLEOTIDE SEQUENCE [LARGE SCALE GENOMIC DNA]</scope>
    <source>
        <strain evidence="2">cv. PAL-ZL1</strain>
    </source>
</reference>
<name>A0ACC4BRA7_POPAL</name>
<accession>A0ACC4BRA7</accession>
<evidence type="ECO:0000313" key="1">
    <source>
        <dbReference type="EMBL" id="KAL3580946.1"/>
    </source>
</evidence>
<dbReference type="EMBL" id="RCHU02000009">
    <property type="protein sequence ID" value="KAL3580946.1"/>
    <property type="molecule type" value="Genomic_DNA"/>
</dbReference>
<sequence>MSVSSLYCKLSPLSNSFASNDVAPIANLTVKIFSSVKNHRNDFRSHPIKLVCSFNNNTHSVKCSFSDSTSGTVTDGNLNDDPGVLDIASELRTDGGDNGCGGDSGGSSGSGGGGGGGGDGGDSEEEKEFGPIMKFEEVMKEIEARGVELPADMMEAAKSIGIRKMFLLRYLDLQGSAWPLGFLMKYCTMLRNRMLADPSFLFKVGTEIVIDSCCATFAEVQKRGKDFWSEFELYAADLLVGIVVDIALVGLLAPYARIGKPAVSGGLFGSIQQACAALPSSVFEAERPGCKFSVKQRTATYFYKGVLYGSVGFGCGLIGQGIANLIMTAKRSIKKSDEDIPVPPLVQSAVLWGVFLALSSNTRYQIINGLEHLVEASPVAKRVPPVAMAFTVGVRFANNIYGGDRVYARRVTGKALEFKVFLPPEAIDGPKLFHSSS</sequence>
<protein>
    <submittedName>
        <fullName evidence="1">Uncharacterized protein</fullName>
    </submittedName>
</protein>
<proteinExistence type="predicted"/>
<gene>
    <name evidence="1" type="ORF">D5086_018781</name>
</gene>
<dbReference type="Proteomes" id="UP000309997">
    <property type="component" value="Unassembled WGS sequence"/>
</dbReference>
<evidence type="ECO:0000313" key="2">
    <source>
        <dbReference type="Proteomes" id="UP000309997"/>
    </source>
</evidence>